<proteinExistence type="predicted"/>
<gene>
    <name evidence="1" type="ORF">H9661_19285</name>
</gene>
<dbReference type="RefSeq" id="WP_191770422.1">
    <property type="nucleotide sequence ID" value="NZ_JACSRA010000060.1"/>
</dbReference>
<accession>A0ABR8PZ96</accession>
<sequence length="99" mass="11606">MFLFGHSFGSFLAQEYIICSIEKEDFCKKKKCKIINVLTLGNHNKRFEADGSQFAWICSDLNVVKKYEEDPYCGKVFSIGFFYYLMKGLSKLYKKERLS</sequence>
<evidence type="ECO:0000313" key="2">
    <source>
        <dbReference type="Proteomes" id="UP000627781"/>
    </source>
</evidence>
<evidence type="ECO:0008006" key="3">
    <source>
        <dbReference type="Google" id="ProtNLM"/>
    </source>
</evidence>
<protein>
    <recommendedName>
        <fullName evidence="3">Thioesterase domain-containing protein</fullName>
    </recommendedName>
</protein>
<dbReference type="EMBL" id="JACSRA010000060">
    <property type="protein sequence ID" value="MBD7913495.1"/>
    <property type="molecule type" value="Genomic_DNA"/>
</dbReference>
<keyword evidence="2" id="KW-1185">Reference proteome</keyword>
<organism evidence="1 2">
    <name type="scientific">Clostridium cibarium</name>
    <dbReference type="NCBI Taxonomy" id="2762247"/>
    <lineage>
        <taxon>Bacteria</taxon>
        <taxon>Bacillati</taxon>
        <taxon>Bacillota</taxon>
        <taxon>Clostridia</taxon>
        <taxon>Eubacteriales</taxon>
        <taxon>Clostridiaceae</taxon>
        <taxon>Clostridium</taxon>
    </lineage>
</organism>
<name>A0ABR8PZ96_9CLOT</name>
<reference evidence="1 2" key="1">
    <citation type="submission" date="2020-08" db="EMBL/GenBank/DDBJ databases">
        <title>A Genomic Blueprint of the Chicken Gut Microbiome.</title>
        <authorList>
            <person name="Gilroy R."/>
            <person name="Ravi A."/>
            <person name="Getino M."/>
            <person name="Pursley I."/>
            <person name="Horton D.L."/>
            <person name="Alikhan N.-F."/>
            <person name="Baker D."/>
            <person name="Gharbi K."/>
            <person name="Hall N."/>
            <person name="Watson M."/>
            <person name="Adriaenssens E.M."/>
            <person name="Foster-Nyarko E."/>
            <person name="Jarju S."/>
            <person name="Secka A."/>
            <person name="Antonio M."/>
            <person name="Oren A."/>
            <person name="Chaudhuri R."/>
            <person name="La Ragione R.M."/>
            <person name="Hildebrand F."/>
            <person name="Pallen M.J."/>
        </authorList>
    </citation>
    <scope>NUCLEOTIDE SEQUENCE [LARGE SCALE GENOMIC DNA]</scope>
    <source>
        <strain evidence="1 2">Sa3CVN1</strain>
    </source>
</reference>
<evidence type="ECO:0000313" key="1">
    <source>
        <dbReference type="EMBL" id="MBD7913495.1"/>
    </source>
</evidence>
<dbReference type="Proteomes" id="UP000627781">
    <property type="component" value="Unassembled WGS sequence"/>
</dbReference>
<comment type="caution">
    <text evidence="1">The sequence shown here is derived from an EMBL/GenBank/DDBJ whole genome shotgun (WGS) entry which is preliminary data.</text>
</comment>